<dbReference type="InterPro" id="IPR000835">
    <property type="entry name" value="HTH_MarR-typ"/>
</dbReference>
<protein>
    <submittedName>
        <fullName evidence="6">GNAT family N-acetyltransferase</fullName>
    </submittedName>
</protein>
<keyword evidence="7" id="KW-1185">Reference proteome</keyword>
<name>A0A3A9YWF9_9ACTN</name>
<organism evidence="6 7">
    <name type="scientific">Streptomyces hoynatensis</name>
    <dbReference type="NCBI Taxonomy" id="1141874"/>
    <lineage>
        <taxon>Bacteria</taxon>
        <taxon>Bacillati</taxon>
        <taxon>Actinomycetota</taxon>
        <taxon>Actinomycetes</taxon>
        <taxon>Kitasatosporales</taxon>
        <taxon>Streptomycetaceae</taxon>
        <taxon>Streptomyces</taxon>
    </lineage>
</organism>
<dbReference type="InterPro" id="IPR036390">
    <property type="entry name" value="WH_DNA-bd_sf"/>
</dbReference>
<accession>A0A3A9YWF9</accession>
<dbReference type="Gene3D" id="3.40.630.30">
    <property type="match status" value="1"/>
</dbReference>
<dbReference type="OrthoDB" id="70840at2"/>
<dbReference type="Pfam" id="PF00583">
    <property type="entry name" value="Acetyltransf_1"/>
    <property type="match status" value="1"/>
</dbReference>
<dbReference type="PROSITE" id="PS51186">
    <property type="entry name" value="GNAT"/>
    <property type="match status" value="1"/>
</dbReference>
<dbReference type="InterPro" id="IPR000182">
    <property type="entry name" value="GNAT_dom"/>
</dbReference>
<dbReference type="InterPro" id="IPR050832">
    <property type="entry name" value="Bact_Acetyltransf"/>
</dbReference>
<dbReference type="SUPFAM" id="SSF55729">
    <property type="entry name" value="Acyl-CoA N-acyltransferases (Nat)"/>
    <property type="match status" value="1"/>
</dbReference>
<dbReference type="PROSITE" id="PS50995">
    <property type="entry name" value="HTH_MARR_2"/>
    <property type="match status" value="1"/>
</dbReference>
<dbReference type="InterPro" id="IPR036388">
    <property type="entry name" value="WH-like_DNA-bd_sf"/>
</dbReference>
<sequence length="316" mass="35086">MSSHLTERADVTAFRRFSRYFTARTGVLSDRYLGLARPLGQARLLFELGEATGLGELRRRLEIDAGQLSRMLAALQAQRLVRLSRDPADRRRRVVELTARGRRERAEQQRRADEVAERLLSALPPEQRAELTGALTKAERLLRLAVIELRPLDPASAEARYCLTAYATELAARFPEGFEVSDLLTADQLSAGRGRFLAAFEEERPVGCGAVRTLQPGVAELRHLWVAAQARGAGLGRRLLRALEAEAAELGHHTVRLGTHEVLGEAIGLYRRCGYREIPRYSADPHNHLWFERPLTGPGPSPDPAVYRPAHGPATG</sequence>
<evidence type="ECO:0000313" key="6">
    <source>
        <dbReference type="EMBL" id="RKN40402.1"/>
    </source>
</evidence>
<evidence type="ECO:0000256" key="1">
    <source>
        <dbReference type="ARBA" id="ARBA00022679"/>
    </source>
</evidence>
<gene>
    <name evidence="6" type="ORF">D7294_18300</name>
</gene>
<dbReference type="CDD" id="cd04301">
    <property type="entry name" value="NAT_SF"/>
    <property type="match status" value="1"/>
</dbReference>
<evidence type="ECO:0000259" key="4">
    <source>
        <dbReference type="PROSITE" id="PS50995"/>
    </source>
</evidence>
<dbReference type="InterPro" id="IPR016181">
    <property type="entry name" value="Acyl_CoA_acyltransferase"/>
</dbReference>
<evidence type="ECO:0000256" key="3">
    <source>
        <dbReference type="SAM" id="MobiDB-lite"/>
    </source>
</evidence>
<evidence type="ECO:0000256" key="2">
    <source>
        <dbReference type="ARBA" id="ARBA00023315"/>
    </source>
</evidence>
<dbReference type="AlphaFoldDB" id="A0A3A9YWF9"/>
<keyword evidence="1 6" id="KW-0808">Transferase</keyword>
<dbReference type="GO" id="GO:0016747">
    <property type="term" value="F:acyltransferase activity, transferring groups other than amino-acyl groups"/>
    <property type="evidence" value="ECO:0007669"/>
    <property type="project" value="InterPro"/>
</dbReference>
<evidence type="ECO:0000313" key="7">
    <source>
        <dbReference type="Proteomes" id="UP000272474"/>
    </source>
</evidence>
<dbReference type="SUPFAM" id="SSF46785">
    <property type="entry name" value="Winged helix' DNA-binding domain"/>
    <property type="match status" value="1"/>
</dbReference>
<reference evidence="6 7" key="1">
    <citation type="journal article" date="2014" name="Int. J. Syst. Evol. Microbiol.">
        <title>Streptomyces hoynatensis sp. nov., isolated from deep marine sediment.</title>
        <authorList>
            <person name="Veyisoglu A."/>
            <person name="Sahin N."/>
        </authorList>
    </citation>
    <scope>NUCLEOTIDE SEQUENCE [LARGE SCALE GENOMIC DNA]</scope>
    <source>
        <strain evidence="6 7">KCTC 29097</strain>
    </source>
</reference>
<dbReference type="RefSeq" id="WP_120681065.1">
    <property type="nucleotide sequence ID" value="NZ_RBAL01000010.1"/>
</dbReference>
<feature type="domain" description="HTH marR-type" evidence="4">
    <location>
        <begin position="1"/>
        <end position="140"/>
    </location>
</feature>
<dbReference type="EMBL" id="RBAL01000010">
    <property type="protein sequence ID" value="RKN40402.1"/>
    <property type="molecule type" value="Genomic_DNA"/>
</dbReference>
<dbReference type="PANTHER" id="PTHR43877">
    <property type="entry name" value="AMINOALKYLPHOSPHONATE N-ACETYLTRANSFERASE-RELATED-RELATED"/>
    <property type="match status" value="1"/>
</dbReference>
<proteinExistence type="predicted"/>
<dbReference type="Gene3D" id="1.10.10.10">
    <property type="entry name" value="Winged helix-like DNA-binding domain superfamily/Winged helix DNA-binding domain"/>
    <property type="match status" value="1"/>
</dbReference>
<dbReference type="GO" id="GO:0003700">
    <property type="term" value="F:DNA-binding transcription factor activity"/>
    <property type="evidence" value="ECO:0007669"/>
    <property type="project" value="InterPro"/>
</dbReference>
<evidence type="ECO:0000259" key="5">
    <source>
        <dbReference type="PROSITE" id="PS51186"/>
    </source>
</evidence>
<feature type="domain" description="N-acetyltransferase" evidence="5">
    <location>
        <begin position="147"/>
        <end position="296"/>
    </location>
</feature>
<feature type="region of interest" description="Disordered" evidence="3">
    <location>
        <begin position="294"/>
        <end position="316"/>
    </location>
</feature>
<comment type="caution">
    <text evidence="6">The sequence shown here is derived from an EMBL/GenBank/DDBJ whole genome shotgun (WGS) entry which is preliminary data.</text>
</comment>
<dbReference type="Proteomes" id="UP000272474">
    <property type="component" value="Unassembled WGS sequence"/>
</dbReference>
<dbReference type="SMART" id="SM00347">
    <property type="entry name" value="HTH_MARR"/>
    <property type="match status" value="1"/>
</dbReference>
<dbReference type="PANTHER" id="PTHR43877:SF2">
    <property type="entry name" value="AMINOALKYLPHOSPHONATE N-ACETYLTRANSFERASE-RELATED"/>
    <property type="match status" value="1"/>
</dbReference>
<keyword evidence="2" id="KW-0012">Acyltransferase</keyword>
<dbReference type="Pfam" id="PF12802">
    <property type="entry name" value="MarR_2"/>
    <property type="match status" value="1"/>
</dbReference>